<evidence type="ECO:0000313" key="4">
    <source>
        <dbReference type="Proteomes" id="UP000247233"/>
    </source>
</evidence>
<dbReference type="Proteomes" id="UP000247233">
    <property type="component" value="Unassembled WGS sequence"/>
</dbReference>
<feature type="domain" description="DUF6594" evidence="2">
    <location>
        <begin position="12"/>
        <end position="276"/>
    </location>
</feature>
<dbReference type="EMBL" id="MSFL01000010">
    <property type="protein sequence ID" value="PWY83386.1"/>
    <property type="molecule type" value="Genomic_DNA"/>
</dbReference>
<proteinExistence type="predicted"/>
<gene>
    <name evidence="3" type="ORF">BO70DRAFT_290488</name>
</gene>
<evidence type="ECO:0000259" key="2">
    <source>
        <dbReference type="Pfam" id="PF20237"/>
    </source>
</evidence>
<protein>
    <recommendedName>
        <fullName evidence="2">DUF6594 domain-containing protein</fullName>
    </recommendedName>
</protein>
<dbReference type="STRING" id="1448321.A0A317W9Y7"/>
<keyword evidence="1" id="KW-0812">Transmembrane</keyword>
<feature type="transmembrane region" description="Helical" evidence="1">
    <location>
        <begin position="215"/>
        <end position="237"/>
    </location>
</feature>
<keyword evidence="1" id="KW-0472">Membrane</keyword>
<sequence>MATENLRRLEGYDKLATFIAADPGLSFFRRFTKLNIKSLLYYQAEIAILENDLDFIIQDDKDSNDENKLNYPLSVLDLKESVKRAQEEHPTQWLKFQELRDLIEKYTTALSKTRDLMSFSTPDKCDLAVLRDWLDRPEGGDMFFESVTELNLYDPHNESDLIALFSRHEGIDNMTRWIFNRVIPWFHKRWGHNRPERRDIEMGAWRYDDRKIKSFTYIVSIVFAAVLPASSMIVLYYIKDTAIRMVMIMVYNVVFALALGLMVRARRVEIFATATA</sequence>
<dbReference type="VEuPathDB" id="FungiDB:BO70DRAFT_290488"/>
<reference evidence="3 4" key="1">
    <citation type="submission" date="2016-12" db="EMBL/GenBank/DDBJ databases">
        <title>The genomes of Aspergillus section Nigri reveals drivers in fungal speciation.</title>
        <authorList>
            <consortium name="DOE Joint Genome Institute"/>
            <person name="Vesth T.C."/>
            <person name="Nybo J."/>
            <person name="Theobald S."/>
            <person name="Brandl J."/>
            <person name="Frisvad J.C."/>
            <person name="Nielsen K.F."/>
            <person name="Lyhne E.K."/>
            <person name="Kogle M.E."/>
            <person name="Kuo A."/>
            <person name="Riley R."/>
            <person name="Clum A."/>
            <person name="Nolan M."/>
            <person name="Lipzen A."/>
            <person name="Salamov A."/>
            <person name="Henrissat B."/>
            <person name="Wiebenga A."/>
            <person name="De Vries R.P."/>
            <person name="Grigoriev I.V."/>
            <person name="Mortensen U.H."/>
            <person name="Andersen M.R."/>
            <person name="Baker S.E."/>
        </authorList>
    </citation>
    <scope>NUCLEOTIDE SEQUENCE [LARGE SCALE GENOMIC DNA]</scope>
    <source>
        <strain evidence="3 4">CBS 117.55</strain>
    </source>
</reference>
<accession>A0A317W9Y7</accession>
<organism evidence="3 4">
    <name type="scientific">Aspergillus heteromorphus CBS 117.55</name>
    <dbReference type="NCBI Taxonomy" id="1448321"/>
    <lineage>
        <taxon>Eukaryota</taxon>
        <taxon>Fungi</taxon>
        <taxon>Dikarya</taxon>
        <taxon>Ascomycota</taxon>
        <taxon>Pezizomycotina</taxon>
        <taxon>Eurotiomycetes</taxon>
        <taxon>Eurotiomycetidae</taxon>
        <taxon>Eurotiales</taxon>
        <taxon>Aspergillaceae</taxon>
        <taxon>Aspergillus</taxon>
        <taxon>Aspergillus subgen. Circumdati</taxon>
    </lineage>
</organism>
<dbReference type="RefSeq" id="XP_025399829.1">
    <property type="nucleotide sequence ID" value="XM_025539350.1"/>
</dbReference>
<keyword evidence="4" id="KW-1185">Reference proteome</keyword>
<dbReference type="GeneID" id="37061587"/>
<comment type="caution">
    <text evidence="3">The sequence shown here is derived from an EMBL/GenBank/DDBJ whole genome shotgun (WGS) entry which is preliminary data.</text>
</comment>
<evidence type="ECO:0000256" key="1">
    <source>
        <dbReference type="SAM" id="Phobius"/>
    </source>
</evidence>
<dbReference type="InterPro" id="IPR046529">
    <property type="entry name" value="DUF6594"/>
</dbReference>
<dbReference type="AlphaFoldDB" id="A0A317W9Y7"/>
<dbReference type="Pfam" id="PF20237">
    <property type="entry name" value="DUF6594"/>
    <property type="match status" value="1"/>
</dbReference>
<dbReference type="PANTHER" id="PTHR34502:SF5">
    <property type="entry name" value="DUF6594 DOMAIN-CONTAINING PROTEIN"/>
    <property type="match status" value="1"/>
</dbReference>
<evidence type="ECO:0000313" key="3">
    <source>
        <dbReference type="EMBL" id="PWY83386.1"/>
    </source>
</evidence>
<feature type="transmembrane region" description="Helical" evidence="1">
    <location>
        <begin position="243"/>
        <end position="263"/>
    </location>
</feature>
<keyword evidence="1" id="KW-1133">Transmembrane helix</keyword>
<name>A0A317W9Y7_9EURO</name>
<dbReference type="OrthoDB" id="3533814at2759"/>
<dbReference type="PANTHER" id="PTHR34502">
    <property type="entry name" value="DUF6594 DOMAIN-CONTAINING PROTEIN-RELATED"/>
    <property type="match status" value="1"/>
</dbReference>